<organism evidence="2 3">
    <name type="scientific">Pelotomaculum propionicicum</name>
    <dbReference type="NCBI Taxonomy" id="258475"/>
    <lineage>
        <taxon>Bacteria</taxon>
        <taxon>Bacillati</taxon>
        <taxon>Bacillota</taxon>
        <taxon>Clostridia</taxon>
        <taxon>Eubacteriales</taxon>
        <taxon>Desulfotomaculaceae</taxon>
        <taxon>Pelotomaculum</taxon>
    </lineage>
</organism>
<protein>
    <submittedName>
        <fullName evidence="2">Uncharacterized protein</fullName>
    </submittedName>
</protein>
<proteinExistence type="predicted"/>
<comment type="caution">
    <text evidence="2">The sequence shown here is derived from an EMBL/GenBank/DDBJ whole genome shotgun (WGS) entry which is preliminary data.</text>
</comment>
<name>A0A4Y7RMN3_9FIRM</name>
<keyword evidence="3" id="KW-1185">Reference proteome</keyword>
<reference evidence="2 3" key="1">
    <citation type="journal article" date="2018" name="Environ. Microbiol.">
        <title>Novel energy conservation strategies and behaviour of Pelotomaculum schinkii driving syntrophic propionate catabolism.</title>
        <authorList>
            <person name="Hidalgo-Ahumada C.A.P."/>
            <person name="Nobu M.K."/>
            <person name="Narihiro T."/>
            <person name="Tamaki H."/>
            <person name="Liu W.T."/>
            <person name="Kamagata Y."/>
            <person name="Stams A.J.M."/>
            <person name="Imachi H."/>
            <person name="Sousa D.Z."/>
        </authorList>
    </citation>
    <scope>NUCLEOTIDE SEQUENCE [LARGE SCALE GENOMIC DNA]</scope>
    <source>
        <strain evidence="2 3">MGP</strain>
    </source>
</reference>
<evidence type="ECO:0000313" key="3">
    <source>
        <dbReference type="Proteomes" id="UP000297597"/>
    </source>
</evidence>
<dbReference type="Proteomes" id="UP000297597">
    <property type="component" value="Unassembled WGS sequence"/>
</dbReference>
<feature type="region of interest" description="Disordered" evidence="1">
    <location>
        <begin position="1"/>
        <end position="30"/>
    </location>
</feature>
<evidence type="ECO:0000313" key="2">
    <source>
        <dbReference type="EMBL" id="TEB09932.1"/>
    </source>
</evidence>
<gene>
    <name evidence="2" type="ORF">Pmgp_02735</name>
</gene>
<sequence>MDEQKWAERFSREVDGILQGAEPAPAGPAPEEYRKAVDMAKELAGTDFNDECRGRQGLRIRLLDMFAARRAEHAGEIEGYGTELDDEELKNVAGGTENSRKDSCSLCDCGLSFQTITGGTCPFCGRLRERHPS</sequence>
<accession>A0A4Y7RMN3</accession>
<dbReference type="EMBL" id="QFFZ01000035">
    <property type="protein sequence ID" value="TEB09932.1"/>
    <property type="molecule type" value="Genomic_DNA"/>
</dbReference>
<evidence type="ECO:0000256" key="1">
    <source>
        <dbReference type="SAM" id="MobiDB-lite"/>
    </source>
</evidence>
<feature type="compositionally biased region" description="Basic and acidic residues" evidence="1">
    <location>
        <begin position="1"/>
        <end position="15"/>
    </location>
</feature>
<dbReference type="AlphaFoldDB" id="A0A4Y7RMN3"/>